<dbReference type="SUPFAM" id="SSF52467">
    <property type="entry name" value="DHS-like NAD/FAD-binding domain"/>
    <property type="match status" value="1"/>
</dbReference>
<dbReference type="AlphaFoldDB" id="A0A1C4GRQ2"/>
<dbReference type="Proteomes" id="UP000243661">
    <property type="component" value="Unassembled WGS sequence"/>
</dbReference>
<accession>A0A1C4GRQ2</accession>
<dbReference type="RefSeq" id="WP_092717352.1">
    <property type="nucleotide sequence ID" value="NZ_FMBK01000001.1"/>
</dbReference>
<evidence type="ECO:0000313" key="2">
    <source>
        <dbReference type="Proteomes" id="UP000243661"/>
    </source>
</evidence>
<gene>
    <name evidence="1" type="ORF">GA0116959_101186</name>
</gene>
<evidence type="ECO:0000313" key="1">
    <source>
        <dbReference type="EMBL" id="SCC70842.1"/>
    </source>
</evidence>
<dbReference type="InterPro" id="IPR029035">
    <property type="entry name" value="DHS-like_NAD/FAD-binding_dom"/>
</dbReference>
<dbReference type="EMBL" id="FMBK01000001">
    <property type="protein sequence ID" value="SCC70842.1"/>
    <property type="molecule type" value="Genomic_DNA"/>
</dbReference>
<sequence>MRFTKTGPNIPDELIEAQKNGELLFFCGAGVSVPAGLPTFYSLTKKVAEELHALDDENNEISQLLFNSQFDRTFTALKRTYGDEIVDSVLLNELKLKKTPLLRNHENLLKLSINEEKKPFLITTNFDLLFEKVDKKVKSFVPPYLPDLKSKDPLSGIVYLHGKWIDPKKNEPNNLIVSSQDFGSAYLSHGWATRFLSNLLTRRTVVLIGYSGDDTLVRYLLEGLNSENSDNKNKIYAFERGEQSKIDQKWAQLGAIGISYPNHDDLWDTITEWAKYAGDDDKWNTHIFEFSQKSPKDLEAFERGQVANFISTFKGAQKFQLFQPTPKAEWIYVFDKYIRLGKLKNVKNQTGQNLILDPIDLYGIDTDFIRSDLELIPNHLINNVGEDFIDNLNTEHSGKLRERISNLRYQRLWAVNSRITSLIRWLVKVIEQPAGIWWVANQNNLHPLMTREIEERITKEPNSFSENKLIFFRKIILSHKLLERQPTITWYELKFIVEKNGNVFTESNLKDLESLLEPTLRVCSDLSYISYLNTEEDENLKINFKTQFIGFSHDSINVHENSLINVINILVVSLLKYIKLLQHTSTTVSSFLNFEYPIIALKDFDNEMRDAYENTGKIIVWLSHLINRQLQIDEKEIYALSKEWPKNDSFIFNRLRLFVWMYSQNIHEFDIGKNIENFSDDFFWSSVLEADLFKFISKKWDKIPEQDRIIIENKIIRYYPNNKDYADDLFEKRRIYHTGRLLNQIRNSKIGLSESAKKDLLKIKSSDKWKNSFLDEEPFIPGAISGLVKTNTSIDMFDLGLITDSTKLLDEIKKIENERSVVLEQNRPFIGLIQKNIQHVLNILLKELELGNFREDFWQQLFENIPESTTLEEKLIVANAIFLLPNEVIFNCRFSLSRWIDETLVNTCISNHGLFWQVWDYVFNSLNTIGPDATKSSIGEVKRGGKVINLSRKTLDHALNSPIGKLVYSIFSTFNAWKLDPKICRKNYLSRFELALNSVGEGADHAAVMIAYRFKFIFYHYKQWTELNLIPLLNIENPVSESVWHGIMLETPPPKAALIIKPYITSLFKNKTEWLGSEKLKNNLATYLVIVSYWSYPKAKYYSDIDLRNMIRNFDNDMLSHTLWVLQKVVTEQKNWATFGRHFIKNIWPKEIRFQNSRTSERLLNLILETPDSFVDIHKHVMPYLGKIDSGSLFMFRLVTDDKVFLLEKYPEEILLLLDKVIGSRIEHYDHYLKDILEKLISAKPTIKNHPSWRRLKEIAED</sequence>
<dbReference type="Gene3D" id="3.40.50.1220">
    <property type="entry name" value="TPP-binding domain"/>
    <property type="match status" value="1"/>
</dbReference>
<dbReference type="Pfam" id="PF13289">
    <property type="entry name" value="SIR2_2"/>
    <property type="match status" value="1"/>
</dbReference>
<proteinExistence type="predicted"/>
<name>A0A1C4GRQ2_9GAMM</name>
<protein>
    <submittedName>
        <fullName evidence="1">SIR2-like domain-containing protein</fullName>
    </submittedName>
</protein>
<reference evidence="1 2" key="1">
    <citation type="submission" date="2016-08" db="EMBL/GenBank/DDBJ databases">
        <authorList>
            <person name="Seilhamer J.J."/>
        </authorList>
    </citation>
    <scope>NUCLEOTIDE SEQUENCE [LARGE SCALE GENOMIC DNA]</scope>
    <source>
        <strain evidence="1 2">ANC 4874</strain>
    </source>
</reference>
<dbReference type="OrthoDB" id="2077946at2"/>
<organism evidence="1 2">
    <name type="scientific">Acinetobacter albensis</name>
    <dbReference type="NCBI Taxonomy" id="1673609"/>
    <lineage>
        <taxon>Bacteria</taxon>
        <taxon>Pseudomonadati</taxon>
        <taxon>Pseudomonadota</taxon>
        <taxon>Gammaproteobacteria</taxon>
        <taxon>Moraxellales</taxon>
        <taxon>Moraxellaceae</taxon>
        <taxon>Acinetobacter</taxon>
    </lineage>
</organism>